<dbReference type="InterPro" id="IPR022973">
    <property type="entry name" value="Ribosomal_uL10_bac"/>
</dbReference>
<evidence type="ECO:0000313" key="8">
    <source>
        <dbReference type="Proteomes" id="UP001296776"/>
    </source>
</evidence>
<dbReference type="Gene3D" id="6.10.250.2350">
    <property type="match status" value="1"/>
</dbReference>
<dbReference type="Gene3D" id="3.30.70.1730">
    <property type="match status" value="1"/>
</dbReference>
<keyword evidence="8" id="KW-1185">Reference proteome</keyword>
<dbReference type="PROSITE" id="PS01109">
    <property type="entry name" value="RIBOSOMAL_L10"/>
    <property type="match status" value="1"/>
</dbReference>
<keyword evidence="6" id="KW-0699">rRNA-binding</keyword>
<dbReference type="RefSeq" id="WP_200343972.1">
    <property type="nucleotide sequence ID" value="NZ_NRSJ01000002.1"/>
</dbReference>
<organism evidence="7 8">
    <name type="scientific">Halochromatium glycolicum</name>
    <dbReference type="NCBI Taxonomy" id="85075"/>
    <lineage>
        <taxon>Bacteria</taxon>
        <taxon>Pseudomonadati</taxon>
        <taxon>Pseudomonadota</taxon>
        <taxon>Gammaproteobacteria</taxon>
        <taxon>Chromatiales</taxon>
        <taxon>Chromatiaceae</taxon>
        <taxon>Halochromatium</taxon>
    </lineage>
</organism>
<evidence type="ECO:0000256" key="1">
    <source>
        <dbReference type="ARBA" id="ARBA00002633"/>
    </source>
</evidence>
<keyword evidence="3 6" id="KW-0689">Ribosomal protein</keyword>
<dbReference type="Proteomes" id="UP001296776">
    <property type="component" value="Unassembled WGS sequence"/>
</dbReference>
<comment type="subunit">
    <text evidence="6">Part of the ribosomal stalk of the 50S ribosomal subunit. The N-terminus interacts with L11 and the large rRNA to form the base of the stalk. The C-terminus forms an elongated spine to which L12 dimers bind in a sequential fashion forming a multimeric L10(L12)X complex.</text>
</comment>
<keyword evidence="4 6" id="KW-0687">Ribonucleoprotein</keyword>
<accession>A0AAJ0U128</accession>
<proteinExistence type="inferred from homology"/>
<dbReference type="GO" id="GO:0015934">
    <property type="term" value="C:large ribosomal subunit"/>
    <property type="evidence" value="ECO:0007669"/>
    <property type="project" value="InterPro"/>
</dbReference>
<dbReference type="HAMAP" id="MF_00362">
    <property type="entry name" value="Ribosomal_uL10"/>
    <property type="match status" value="1"/>
</dbReference>
<dbReference type="InterPro" id="IPR002363">
    <property type="entry name" value="Ribosomal_uL10_CS_bac"/>
</dbReference>
<reference evidence="7" key="1">
    <citation type="submission" date="2017-08" db="EMBL/GenBank/DDBJ databases">
        <authorList>
            <person name="Imhoff J.F."/>
            <person name="Rahn T."/>
            <person name="Kuenzel S."/>
            <person name="Neulinger S.C."/>
        </authorList>
    </citation>
    <scope>NUCLEOTIDE SEQUENCE</scope>
    <source>
        <strain evidence="7">DSM 11080</strain>
    </source>
</reference>
<sequence>MALTFAQKERIVAEVAEVAQTAHSAVGADYRGLSVDELTKLRVEARKAGVYVRVVKNTLAKRALAGTDFECMDEALTGPLILAFGQSDPGSAGRIAESFAKDHKQFQVRMIAVGGQLLDGSELSKLAKMPTYDEAVSQLMSVMQAPVQKLATTLNEVPSKLARTLSAVRDAKEAA</sequence>
<evidence type="ECO:0000256" key="4">
    <source>
        <dbReference type="ARBA" id="ARBA00023274"/>
    </source>
</evidence>
<evidence type="ECO:0000256" key="3">
    <source>
        <dbReference type="ARBA" id="ARBA00022980"/>
    </source>
</evidence>
<dbReference type="PANTHER" id="PTHR11560">
    <property type="entry name" value="39S RIBOSOMAL PROTEIN L10, MITOCHONDRIAL"/>
    <property type="match status" value="1"/>
</dbReference>
<keyword evidence="6" id="KW-0694">RNA-binding</keyword>
<gene>
    <name evidence="6" type="primary">rplJ</name>
    <name evidence="7" type="ORF">CKO40_01220</name>
</gene>
<comment type="caution">
    <text evidence="7">The sequence shown here is derived from an EMBL/GenBank/DDBJ whole genome shotgun (WGS) entry which is preliminary data.</text>
</comment>
<evidence type="ECO:0000256" key="2">
    <source>
        <dbReference type="ARBA" id="ARBA00008889"/>
    </source>
</evidence>
<evidence type="ECO:0000256" key="6">
    <source>
        <dbReference type="HAMAP-Rule" id="MF_00362"/>
    </source>
</evidence>
<dbReference type="AlphaFoldDB" id="A0AAJ0U128"/>
<dbReference type="InterPro" id="IPR047865">
    <property type="entry name" value="Ribosomal_uL10_bac_type"/>
</dbReference>
<comment type="similarity">
    <text evidence="2 6">Belongs to the universal ribosomal protein uL10 family.</text>
</comment>
<dbReference type="GO" id="GO:0006412">
    <property type="term" value="P:translation"/>
    <property type="evidence" value="ECO:0007669"/>
    <property type="project" value="UniProtKB-UniRule"/>
</dbReference>
<dbReference type="InterPro" id="IPR043141">
    <property type="entry name" value="Ribosomal_uL10-like_sf"/>
</dbReference>
<name>A0AAJ0U128_9GAMM</name>
<protein>
    <recommendedName>
        <fullName evidence="5 6">Large ribosomal subunit protein uL10</fullName>
    </recommendedName>
</protein>
<dbReference type="CDD" id="cd05797">
    <property type="entry name" value="Ribosomal_L10"/>
    <property type="match status" value="1"/>
</dbReference>
<dbReference type="NCBIfam" id="NF000955">
    <property type="entry name" value="PRK00099.1-1"/>
    <property type="match status" value="1"/>
</dbReference>
<dbReference type="SUPFAM" id="SSF160369">
    <property type="entry name" value="Ribosomal protein L10-like"/>
    <property type="match status" value="1"/>
</dbReference>
<dbReference type="GO" id="GO:0003735">
    <property type="term" value="F:structural constituent of ribosome"/>
    <property type="evidence" value="ECO:0007669"/>
    <property type="project" value="InterPro"/>
</dbReference>
<dbReference type="InterPro" id="IPR001790">
    <property type="entry name" value="Ribosomal_uL10"/>
</dbReference>
<comment type="function">
    <text evidence="1 6">Forms part of the ribosomal stalk, playing a central role in the interaction of the ribosome with GTP-bound translation factors.</text>
</comment>
<dbReference type="GO" id="GO:0070180">
    <property type="term" value="F:large ribosomal subunit rRNA binding"/>
    <property type="evidence" value="ECO:0007669"/>
    <property type="project" value="UniProtKB-UniRule"/>
</dbReference>
<dbReference type="Pfam" id="PF00466">
    <property type="entry name" value="Ribosomal_L10"/>
    <property type="match status" value="1"/>
</dbReference>
<evidence type="ECO:0000313" key="7">
    <source>
        <dbReference type="EMBL" id="MBK1703202.1"/>
    </source>
</evidence>
<evidence type="ECO:0000256" key="5">
    <source>
        <dbReference type="ARBA" id="ARBA00035202"/>
    </source>
</evidence>
<dbReference type="EMBL" id="NRSJ01000002">
    <property type="protein sequence ID" value="MBK1703202.1"/>
    <property type="molecule type" value="Genomic_DNA"/>
</dbReference>
<reference evidence="7" key="2">
    <citation type="journal article" date="2020" name="Microorganisms">
        <title>Osmotic Adaptation and Compatible Solute Biosynthesis of Phototrophic Bacteria as Revealed from Genome Analyses.</title>
        <authorList>
            <person name="Imhoff J.F."/>
            <person name="Rahn T."/>
            <person name="Kunzel S."/>
            <person name="Keller A."/>
            <person name="Neulinger S.C."/>
        </authorList>
    </citation>
    <scope>NUCLEOTIDE SEQUENCE</scope>
    <source>
        <strain evidence="7">DSM 11080</strain>
    </source>
</reference>